<sequence length="82" mass="9077">PAQIVTGVRRSNCQCQQADQNWDYQHTLNEDAAHRAQRLMAERSSEGVQMSEGQKEAREFPGAFTASTESLEDFIFAGAANS</sequence>
<evidence type="ECO:0000313" key="2">
    <source>
        <dbReference type="Proteomes" id="UP000054538"/>
    </source>
</evidence>
<name>A0A0D0BYQ0_9AGAM</name>
<feature type="non-terminal residue" evidence="1">
    <location>
        <position position="82"/>
    </location>
</feature>
<reference evidence="1 2" key="1">
    <citation type="submission" date="2014-04" db="EMBL/GenBank/DDBJ databases">
        <authorList>
            <consortium name="DOE Joint Genome Institute"/>
            <person name="Kuo A."/>
            <person name="Kohler A."/>
            <person name="Jargeat P."/>
            <person name="Nagy L.G."/>
            <person name="Floudas D."/>
            <person name="Copeland A."/>
            <person name="Barry K.W."/>
            <person name="Cichocki N."/>
            <person name="Veneault-Fourrey C."/>
            <person name="LaButti K."/>
            <person name="Lindquist E.A."/>
            <person name="Lipzen A."/>
            <person name="Lundell T."/>
            <person name="Morin E."/>
            <person name="Murat C."/>
            <person name="Sun H."/>
            <person name="Tunlid A."/>
            <person name="Henrissat B."/>
            <person name="Grigoriev I.V."/>
            <person name="Hibbett D.S."/>
            <person name="Martin F."/>
            <person name="Nordberg H.P."/>
            <person name="Cantor M.N."/>
            <person name="Hua S.X."/>
        </authorList>
    </citation>
    <scope>NUCLEOTIDE SEQUENCE [LARGE SCALE GENOMIC DNA]</scope>
    <source>
        <strain evidence="1 2">Ve08.2h10</strain>
    </source>
</reference>
<feature type="non-terminal residue" evidence="1">
    <location>
        <position position="1"/>
    </location>
</feature>
<accession>A0A0D0BYQ0</accession>
<organism evidence="1 2">
    <name type="scientific">Paxillus rubicundulus Ve08.2h10</name>
    <dbReference type="NCBI Taxonomy" id="930991"/>
    <lineage>
        <taxon>Eukaryota</taxon>
        <taxon>Fungi</taxon>
        <taxon>Dikarya</taxon>
        <taxon>Basidiomycota</taxon>
        <taxon>Agaricomycotina</taxon>
        <taxon>Agaricomycetes</taxon>
        <taxon>Agaricomycetidae</taxon>
        <taxon>Boletales</taxon>
        <taxon>Paxilineae</taxon>
        <taxon>Paxillaceae</taxon>
        <taxon>Paxillus</taxon>
    </lineage>
</organism>
<dbReference type="EMBL" id="KN827568">
    <property type="protein sequence ID" value="KIK76292.1"/>
    <property type="molecule type" value="Genomic_DNA"/>
</dbReference>
<gene>
    <name evidence="1" type="ORF">PAXRUDRAFT_110540</name>
</gene>
<dbReference type="InParanoid" id="A0A0D0BYQ0"/>
<dbReference type="AlphaFoldDB" id="A0A0D0BYQ0"/>
<protein>
    <submittedName>
        <fullName evidence="1">Uncharacterized protein</fullName>
    </submittedName>
</protein>
<dbReference type="Proteomes" id="UP000054538">
    <property type="component" value="Unassembled WGS sequence"/>
</dbReference>
<evidence type="ECO:0000313" key="1">
    <source>
        <dbReference type="EMBL" id="KIK76292.1"/>
    </source>
</evidence>
<dbReference type="OrthoDB" id="10420207at2759"/>
<reference evidence="2" key="2">
    <citation type="submission" date="2015-01" db="EMBL/GenBank/DDBJ databases">
        <title>Evolutionary Origins and Diversification of the Mycorrhizal Mutualists.</title>
        <authorList>
            <consortium name="DOE Joint Genome Institute"/>
            <consortium name="Mycorrhizal Genomics Consortium"/>
            <person name="Kohler A."/>
            <person name="Kuo A."/>
            <person name="Nagy L.G."/>
            <person name="Floudas D."/>
            <person name="Copeland A."/>
            <person name="Barry K.W."/>
            <person name="Cichocki N."/>
            <person name="Veneault-Fourrey C."/>
            <person name="LaButti K."/>
            <person name="Lindquist E.A."/>
            <person name="Lipzen A."/>
            <person name="Lundell T."/>
            <person name="Morin E."/>
            <person name="Murat C."/>
            <person name="Riley R."/>
            <person name="Ohm R."/>
            <person name="Sun H."/>
            <person name="Tunlid A."/>
            <person name="Henrissat B."/>
            <person name="Grigoriev I.V."/>
            <person name="Hibbett D.S."/>
            <person name="Martin F."/>
        </authorList>
    </citation>
    <scope>NUCLEOTIDE SEQUENCE [LARGE SCALE GENOMIC DNA]</scope>
    <source>
        <strain evidence="2">Ve08.2h10</strain>
    </source>
</reference>
<proteinExistence type="predicted"/>
<dbReference type="HOGENOM" id="CLU_171510_0_0_1"/>
<keyword evidence="2" id="KW-1185">Reference proteome</keyword>